<evidence type="ECO:0000256" key="2">
    <source>
        <dbReference type="ARBA" id="ARBA00022448"/>
    </source>
</evidence>
<dbReference type="GO" id="GO:0019808">
    <property type="term" value="F:polyamine binding"/>
    <property type="evidence" value="ECO:0007669"/>
    <property type="project" value="InterPro"/>
</dbReference>
<comment type="caution">
    <text evidence="7">The sequence shown here is derived from an EMBL/GenBank/DDBJ whole genome shotgun (WGS) entry which is preliminary data.</text>
</comment>
<protein>
    <submittedName>
        <fullName evidence="7">Spermidine/putrescine ABC transporter substrate-binding protein</fullName>
    </submittedName>
</protein>
<accession>A0A926E3Y6</accession>
<dbReference type="Proteomes" id="UP000610760">
    <property type="component" value="Unassembled WGS sequence"/>
</dbReference>
<evidence type="ECO:0000313" key="8">
    <source>
        <dbReference type="Proteomes" id="UP000610760"/>
    </source>
</evidence>
<dbReference type="RefSeq" id="WP_249295732.1">
    <property type="nucleotide sequence ID" value="NZ_JACRSV010000004.1"/>
</dbReference>
<name>A0A926E3Y6_9FIRM</name>
<organism evidence="7 8">
    <name type="scientific">Fumia xinanensis</name>
    <dbReference type="NCBI Taxonomy" id="2763659"/>
    <lineage>
        <taxon>Bacteria</taxon>
        <taxon>Bacillati</taxon>
        <taxon>Bacillota</taxon>
        <taxon>Clostridia</taxon>
        <taxon>Eubacteriales</taxon>
        <taxon>Oscillospiraceae</taxon>
        <taxon>Fumia</taxon>
    </lineage>
</organism>
<dbReference type="GO" id="GO:0015846">
    <property type="term" value="P:polyamine transport"/>
    <property type="evidence" value="ECO:0007669"/>
    <property type="project" value="InterPro"/>
</dbReference>
<proteinExistence type="predicted"/>
<dbReference type="PANTHER" id="PTHR30222:SF17">
    <property type="entry name" value="SPERMIDINE_PUTRESCINE-BINDING PERIPLASMIC PROTEIN"/>
    <property type="match status" value="1"/>
</dbReference>
<dbReference type="Gene3D" id="3.40.190.10">
    <property type="entry name" value="Periplasmic binding protein-like II"/>
    <property type="match status" value="2"/>
</dbReference>
<evidence type="ECO:0000256" key="3">
    <source>
        <dbReference type="ARBA" id="ARBA00022729"/>
    </source>
</evidence>
<evidence type="ECO:0000256" key="6">
    <source>
        <dbReference type="SAM" id="SignalP"/>
    </source>
</evidence>
<dbReference type="PIRSF" id="PIRSF019574">
    <property type="entry name" value="Periplasmic_polyamine_BP"/>
    <property type="match status" value="1"/>
</dbReference>
<dbReference type="Pfam" id="PF13343">
    <property type="entry name" value="SBP_bac_6"/>
    <property type="match status" value="1"/>
</dbReference>
<dbReference type="AlphaFoldDB" id="A0A926E3Y6"/>
<dbReference type="SUPFAM" id="SSF53850">
    <property type="entry name" value="Periplasmic binding protein-like II"/>
    <property type="match status" value="1"/>
</dbReference>
<evidence type="ECO:0000256" key="4">
    <source>
        <dbReference type="ARBA" id="ARBA00022764"/>
    </source>
</evidence>
<keyword evidence="8" id="KW-1185">Reference proteome</keyword>
<feature type="signal peptide" evidence="6">
    <location>
        <begin position="1"/>
        <end position="24"/>
    </location>
</feature>
<dbReference type="GO" id="GO:0042597">
    <property type="term" value="C:periplasmic space"/>
    <property type="evidence" value="ECO:0007669"/>
    <property type="project" value="UniProtKB-SubCell"/>
</dbReference>
<dbReference type="EMBL" id="JACRSV010000004">
    <property type="protein sequence ID" value="MBC8560622.1"/>
    <property type="molecule type" value="Genomic_DNA"/>
</dbReference>
<feature type="binding site" evidence="5">
    <location>
        <position position="40"/>
    </location>
    <ligand>
        <name>spermidine</name>
        <dbReference type="ChEBI" id="CHEBI:57834"/>
    </ligand>
</feature>
<feature type="chain" id="PRO_5038909037" evidence="6">
    <location>
        <begin position="25"/>
        <end position="356"/>
    </location>
</feature>
<keyword evidence="4" id="KW-0574">Periplasm</keyword>
<dbReference type="CDD" id="cd13590">
    <property type="entry name" value="PBP2_PotD_PotF_like"/>
    <property type="match status" value="1"/>
</dbReference>
<feature type="binding site" evidence="5">
    <location>
        <position position="94"/>
    </location>
    <ligand>
        <name>spermidine</name>
        <dbReference type="ChEBI" id="CHEBI:57834"/>
    </ligand>
</feature>
<comment type="subcellular location">
    <subcellularLocation>
        <location evidence="1">Periplasm</location>
    </subcellularLocation>
</comment>
<dbReference type="PRINTS" id="PR00909">
    <property type="entry name" value="SPERMDNBNDNG"/>
</dbReference>
<gene>
    <name evidence="7" type="ORF">H8710_11165</name>
</gene>
<dbReference type="PROSITE" id="PS51257">
    <property type="entry name" value="PROKAR_LIPOPROTEIN"/>
    <property type="match status" value="1"/>
</dbReference>
<keyword evidence="2" id="KW-0813">Transport</keyword>
<evidence type="ECO:0000256" key="1">
    <source>
        <dbReference type="ARBA" id="ARBA00004418"/>
    </source>
</evidence>
<keyword evidence="3 6" id="KW-0732">Signal</keyword>
<sequence length="356" mass="40076">MKKLLAVSLTAALMLGTMTMTGCGAGGEDKPTLNVYNWGEYISDGTDDTLDTIKAFEEKFNVNVQYDMFSTNEEMYTKLKSGSVSYDVIIPSDYMISRMIKEDMLEKLDMSNIPNTQYIMEKFKATDYDPTGEYSVPYTWGTVGLIYNNTMVEETPDSWNALWDERYKDNILMFLNSRDAFGIAEKLLGYSQNTTDEGEIRASADLLKQQKDVLQTYVMDEIFDKMEIGEAAVAPYYAGDAVTMIAENPDLGFVIPKEGSNVFIDAMCIPKGSPNKELAEKFINFMCDTEIGVANIEKICYSTPLTNVYDALPDEVKNNPIIYPSDEVLSNCESFVNLPDETNLLIQDLWNEIIAE</sequence>
<reference evidence="7" key="1">
    <citation type="submission" date="2020-08" db="EMBL/GenBank/DDBJ databases">
        <title>Genome public.</title>
        <authorList>
            <person name="Liu C."/>
            <person name="Sun Q."/>
        </authorList>
    </citation>
    <scope>NUCLEOTIDE SEQUENCE</scope>
    <source>
        <strain evidence="7">NSJ-33</strain>
    </source>
</reference>
<dbReference type="PANTHER" id="PTHR30222">
    <property type="entry name" value="SPERMIDINE/PUTRESCINE-BINDING PERIPLASMIC PROTEIN"/>
    <property type="match status" value="1"/>
</dbReference>
<dbReference type="InterPro" id="IPR001188">
    <property type="entry name" value="Sperm_putr-bd"/>
</dbReference>
<evidence type="ECO:0000256" key="5">
    <source>
        <dbReference type="PIRSR" id="PIRSR019574-1"/>
    </source>
</evidence>
<evidence type="ECO:0000313" key="7">
    <source>
        <dbReference type="EMBL" id="MBC8560622.1"/>
    </source>
</evidence>